<evidence type="ECO:0000256" key="1">
    <source>
        <dbReference type="ARBA" id="ARBA00022729"/>
    </source>
</evidence>
<dbReference type="Pfam" id="PF01497">
    <property type="entry name" value="Peripla_BP_2"/>
    <property type="match status" value="1"/>
</dbReference>
<feature type="domain" description="Fe/B12 periplasmic-binding" evidence="2">
    <location>
        <begin position="10"/>
        <end position="252"/>
    </location>
</feature>
<dbReference type="InterPro" id="IPR002491">
    <property type="entry name" value="ABC_transptr_periplasmic_BD"/>
</dbReference>
<organism evidence="3">
    <name type="scientific">Deinococcus sp. VB142</name>
    <dbReference type="NCBI Taxonomy" id="3112952"/>
    <lineage>
        <taxon>Bacteria</taxon>
        <taxon>Thermotogati</taxon>
        <taxon>Deinococcota</taxon>
        <taxon>Deinococci</taxon>
        <taxon>Deinococcales</taxon>
        <taxon>Deinococcaceae</taxon>
        <taxon>Deinococcus</taxon>
    </lineage>
</organism>
<keyword evidence="1" id="KW-0732">Signal</keyword>
<dbReference type="PANTHER" id="PTHR42860:SF2">
    <property type="entry name" value="BLL4160 PROTEIN"/>
    <property type="match status" value="1"/>
</dbReference>
<dbReference type="InterPro" id="IPR054828">
    <property type="entry name" value="Vit_B12_bind_prot"/>
</dbReference>
<protein>
    <submittedName>
        <fullName evidence="3">Helical backbone metal receptor</fullName>
    </submittedName>
</protein>
<evidence type="ECO:0000259" key="2">
    <source>
        <dbReference type="PROSITE" id="PS50983"/>
    </source>
</evidence>
<gene>
    <name evidence="3" type="ORF">WDJ50_01065</name>
</gene>
<evidence type="ECO:0000313" key="3">
    <source>
        <dbReference type="EMBL" id="WYF44737.1"/>
    </source>
</evidence>
<accession>A0AAU6Q386</accession>
<dbReference type="RefSeq" id="WP_339095914.1">
    <property type="nucleotide sequence ID" value="NZ_CP149782.1"/>
</dbReference>
<dbReference type="PROSITE" id="PS50983">
    <property type="entry name" value="FE_B12_PBP"/>
    <property type="match status" value="1"/>
</dbReference>
<dbReference type="InterPro" id="IPR051030">
    <property type="entry name" value="Vitamin_B12-ABC_binding"/>
</dbReference>
<keyword evidence="3" id="KW-0675">Receptor</keyword>
<dbReference type="Gene3D" id="3.40.50.1980">
    <property type="entry name" value="Nitrogenase molybdenum iron protein domain"/>
    <property type="match status" value="2"/>
</dbReference>
<reference evidence="3" key="1">
    <citation type="submission" date="2024-03" db="EMBL/GenBank/DDBJ databases">
        <title>Deinococcus weizhi sp. nov., isolated from human skin.</title>
        <authorList>
            <person name="Wei Z."/>
            <person name="Tian F."/>
            <person name="Yang C."/>
            <person name="Xin L.T."/>
            <person name="Wen Z.J."/>
            <person name="Lan K.C."/>
            <person name="Yu L."/>
            <person name="Zhe W."/>
            <person name="Dan F.D."/>
            <person name="Jun W."/>
            <person name="Rui Z."/>
            <person name="Yong X.J."/>
            <person name="Ting Y."/>
            <person name="Wei X."/>
            <person name="Xu Z.G."/>
            <person name="Xin Z."/>
            <person name="Dong F.G."/>
            <person name="Ni X.M."/>
            <person name="Zheng M.G."/>
            <person name="Chun Y."/>
            <person name="Qian W.X."/>
        </authorList>
    </citation>
    <scope>NUCLEOTIDE SEQUENCE</scope>
    <source>
        <strain evidence="3">VB142</strain>
    </source>
</reference>
<dbReference type="SUPFAM" id="SSF53807">
    <property type="entry name" value="Helical backbone' metal receptor"/>
    <property type="match status" value="1"/>
</dbReference>
<dbReference type="NCBIfam" id="NF038402">
    <property type="entry name" value="TroA_like"/>
    <property type="match status" value="1"/>
</dbReference>
<dbReference type="PANTHER" id="PTHR42860">
    <property type="entry name" value="VITAMIN B12-BINDING PROTEIN"/>
    <property type="match status" value="1"/>
</dbReference>
<sequence length="252" mass="26951">MSTSAAFPRRLASLVASNSDILAALGLAGQVVAVDSHSDAPGLESARRLGLDLDIDVQALQEAAPDLVLASLSVPGQDRVVAQVQAAGLPTLVLDPVTLPQVMADIWLVGERLGVPERAEAVVRAFQDELRDLRPTLPRPPRVVVEWWPRPIIAATRDSWVTDLLSELGAVNAFAQRPGRSTPLTLQEVRDAQPDLIVCSWCGAKKLRPEVIEARGLGVPVVAIHESGLGRPGPRLIEGARQLSEALKNLNI</sequence>
<dbReference type="EMBL" id="CP149782">
    <property type="protein sequence ID" value="WYF44737.1"/>
    <property type="molecule type" value="Genomic_DNA"/>
</dbReference>
<proteinExistence type="predicted"/>
<name>A0AAU6Q386_9DEIO</name>
<dbReference type="AlphaFoldDB" id="A0AAU6Q386"/>